<dbReference type="NCBIfam" id="TIGR03089">
    <property type="entry name" value="TIGR03089 family protein"/>
    <property type="match status" value="1"/>
</dbReference>
<dbReference type="Gene3D" id="3.40.50.12780">
    <property type="entry name" value="N-terminal domain of ligase-like"/>
    <property type="match status" value="2"/>
</dbReference>
<name>A0A6P0GBD1_9ACTN</name>
<protein>
    <submittedName>
        <fullName evidence="1">TIGR03089 family protein</fullName>
    </submittedName>
</protein>
<dbReference type="RefSeq" id="WP_163475217.1">
    <property type="nucleotide sequence ID" value="NZ_JAAGWE010000007.1"/>
</dbReference>
<sequence length="266" mass="27141">MSPAPRTPPDLLAAALRRDAATPLVTAYDDATGERVELSGTTLANWVDKTANLLQDEFDVGPGSTVALALPVHWQTAAVLLGVWSCGATVLDTAADDDGRLDAADVVLAAQDRLAPLEEQDLPDLLGLSLHPLGLGMTGYAGPARDFALEVRAHGDVFTPYVPPDPAAPGLLAGGLELTLGGLVAAATELAGRLGVTDGDRLLVDDATAVEAGPVAWLLAPLAAGASIVLCRNADPAALGGRAAAERVTATLGVRIEGFRELGRPA</sequence>
<gene>
    <name evidence="1" type="ORF">GCU54_03055</name>
</gene>
<dbReference type="SUPFAM" id="SSF56801">
    <property type="entry name" value="Acetyl-CoA synthetase-like"/>
    <property type="match status" value="1"/>
</dbReference>
<comment type="caution">
    <text evidence="1">The sequence shown here is derived from an EMBL/GenBank/DDBJ whole genome shotgun (WGS) entry which is preliminary data.</text>
</comment>
<proteinExistence type="predicted"/>
<dbReference type="AlphaFoldDB" id="A0A6P0GBD1"/>
<dbReference type="InterPro" id="IPR042099">
    <property type="entry name" value="ANL_N_sf"/>
</dbReference>
<reference evidence="1 2" key="1">
    <citation type="submission" date="2019-12" db="EMBL/GenBank/DDBJ databases">
        <title>WGS of CPCC 203550 I12A-02606.</title>
        <authorList>
            <person name="Jiang Z."/>
        </authorList>
    </citation>
    <scope>NUCLEOTIDE SEQUENCE [LARGE SCALE GENOMIC DNA]</scope>
    <source>
        <strain evidence="1 2">I12A-02606</strain>
    </source>
</reference>
<dbReference type="InterPro" id="IPR017523">
    <property type="entry name" value="Rv3268"/>
</dbReference>
<dbReference type="Proteomes" id="UP000471126">
    <property type="component" value="Unassembled WGS sequence"/>
</dbReference>
<dbReference type="EMBL" id="JAAGWE010000007">
    <property type="protein sequence ID" value="NEM05004.1"/>
    <property type="molecule type" value="Genomic_DNA"/>
</dbReference>
<accession>A0A6P0GBD1</accession>
<organism evidence="1 2">
    <name type="scientific">Geodermatophilus normandii</name>
    <dbReference type="NCBI Taxonomy" id="1137989"/>
    <lineage>
        <taxon>Bacteria</taxon>
        <taxon>Bacillati</taxon>
        <taxon>Actinomycetota</taxon>
        <taxon>Actinomycetes</taxon>
        <taxon>Geodermatophilales</taxon>
        <taxon>Geodermatophilaceae</taxon>
        <taxon>Geodermatophilus</taxon>
    </lineage>
</organism>
<evidence type="ECO:0000313" key="1">
    <source>
        <dbReference type="EMBL" id="NEM05004.1"/>
    </source>
</evidence>
<evidence type="ECO:0000313" key="2">
    <source>
        <dbReference type="Proteomes" id="UP000471126"/>
    </source>
</evidence>